<dbReference type="Proteomes" id="UP001180754">
    <property type="component" value="Unassembled WGS sequence"/>
</dbReference>
<evidence type="ECO:0000313" key="2">
    <source>
        <dbReference type="Proteomes" id="UP001180754"/>
    </source>
</evidence>
<reference evidence="1" key="1">
    <citation type="submission" date="2024-05" db="EMBL/GenBank/DDBJ databases">
        <title>30 novel species of actinomycetes from the DSMZ collection.</title>
        <authorList>
            <person name="Nouioui I."/>
        </authorList>
    </citation>
    <scope>NUCLEOTIDE SEQUENCE</scope>
    <source>
        <strain evidence="1">DSM 41529</strain>
    </source>
</reference>
<keyword evidence="2" id="KW-1185">Reference proteome</keyword>
<accession>A0ABU2XDX6</accession>
<dbReference type="RefSeq" id="WP_311723521.1">
    <property type="nucleotide sequence ID" value="NZ_JAVRFD010000004.1"/>
</dbReference>
<comment type="caution">
    <text evidence="1">The sequence shown here is derived from an EMBL/GenBank/DDBJ whole genome shotgun (WGS) entry which is preliminary data.</text>
</comment>
<name>A0ABU2XDX6_9ACTN</name>
<dbReference type="EMBL" id="JAVRFD010000004">
    <property type="protein sequence ID" value="MDT0543148.1"/>
    <property type="molecule type" value="Genomic_DNA"/>
</dbReference>
<gene>
    <name evidence="1" type="ORF">RND15_10495</name>
</gene>
<sequence length="63" mass="6681">MVDLPGIDVSGIHEVLFGQKPSGSQRGVDVSRTTTSVTGAGVMWMWVIRCGASGSQVSLMWTL</sequence>
<protein>
    <submittedName>
        <fullName evidence="1">Uncharacterized protein</fullName>
    </submittedName>
</protein>
<organism evidence="1 2">
    <name type="scientific">Streptomyces lonegramiae</name>
    <dbReference type="NCBI Taxonomy" id="3075524"/>
    <lineage>
        <taxon>Bacteria</taxon>
        <taxon>Bacillati</taxon>
        <taxon>Actinomycetota</taxon>
        <taxon>Actinomycetes</taxon>
        <taxon>Kitasatosporales</taxon>
        <taxon>Streptomycetaceae</taxon>
        <taxon>Streptomyces</taxon>
    </lineage>
</organism>
<proteinExistence type="predicted"/>
<evidence type="ECO:0000313" key="1">
    <source>
        <dbReference type="EMBL" id="MDT0543148.1"/>
    </source>
</evidence>